<evidence type="ECO:0000256" key="1">
    <source>
        <dbReference type="SAM" id="MobiDB-lite"/>
    </source>
</evidence>
<gene>
    <name evidence="3" type="ORF">ACFQGB_06685</name>
</gene>
<feature type="compositionally biased region" description="Gly residues" evidence="1">
    <location>
        <begin position="448"/>
        <end position="467"/>
    </location>
</feature>
<proteinExistence type="predicted"/>
<dbReference type="PANTHER" id="PTHR35340:SF5">
    <property type="entry name" value="ASST-DOMAIN-CONTAINING PROTEIN"/>
    <property type="match status" value="1"/>
</dbReference>
<evidence type="ECO:0000313" key="4">
    <source>
        <dbReference type="Proteomes" id="UP001596395"/>
    </source>
</evidence>
<keyword evidence="4" id="KW-1185">Reference proteome</keyword>
<dbReference type="Pfam" id="PF05935">
    <property type="entry name" value="Arylsulfotrans"/>
    <property type="match status" value="1"/>
</dbReference>
<accession>A0ABD5VI26</accession>
<dbReference type="RefSeq" id="WP_336349519.1">
    <property type="nucleotide sequence ID" value="NZ_JAZAQL010000001.1"/>
</dbReference>
<dbReference type="InterPro" id="IPR053143">
    <property type="entry name" value="Arylsulfate_ST"/>
</dbReference>
<feature type="region of interest" description="Disordered" evidence="1">
    <location>
        <begin position="395"/>
        <end position="467"/>
    </location>
</feature>
<keyword evidence="2" id="KW-1133">Transmembrane helix</keyword>
<feature type="region of interest" description="Disordered" evidence="1">
    <location>
        <begin position="41"/>
        <end position="74"/>
    </location>
</feature>
<evidence type="ECO:0000313" key="3">
    <source>
        <dbReference type="EMBL" id="MFC6952546.1"/>
    </source>
</evidence>
<comment type="caution">
    <text evidence="3">The sequence shown here is derived from an EMBL/GenBank/DDBJ whole genome shotgun (WGS) entry which is preliminary data.</text>
</comment>
<sequence>MNVGSMVVALGERRTRLAVYVAVVVVLSLALGFQAVTAGGTTTTTSDDGRWTPTSTPGDATGTTNGSTDSSATDSAVDRTGVLVTVQSYGGFGQNNGRAVVVNDGGVVWSFAPEDSRVFDAEMLENGHVLVSYATALPASECPERTLEYKDDRCVRNNVVELDYETKDEVWAYRWYDAFITHHEVHDADRLPNGETAIVDMGNDRAFVVNESKDVVWNWSAREHIGPGSDFWEKYGGPERPRPESDWTHMNDIDQLADGDFSLSIRNFDVVLEVNRSTKEIERVVGEVRGGKDVEGREPILDDQHNPMWVSSEHVLVADSEADRIVEVNASTQAVVWSYGDGLLWPRDADRLPNGNTLVTNSLRYEVEEVTPDGEVVWRYRVAWNGKRGIPYEADRVQLPEEPDGMPTLGDRASDAATTSGASTSTGTAAPEATGAPSETAAPQATGSDGGSGAGSDAGGSAAGDDGSGGGVVERLAGYAYLYLPFWVGGVELALVGVGVLVGVVAVLDGVAFAIGRFRDVNA</sequence>
<protein>
    <submittedName>
        <fullName evidence="3">Aryl-sulfate sulfotransferase</fullName>
    </submittedName>
</protein>
<dbReference type="EMBL" id="JBHSXN010000001">
    <property type="protein sequence ID" value="MFC6952546.1"/>
    <property type="molecule type" value="Genomic_DNA"/>
</dbReference>
<reference evidence="3 4" key="1">
    <citation type="journal article" date="2019" name="Int. J. Syst. Evol. Microbiol.">
        <title>The Global Catalogue of Microorganisms (GCM) 10K type strain sequencing project: providing services to taxonomists for standard genome sequencing and annotation.</title>
        <authorList>
            <consortium name="The Broad Institute Genomics Platform"/>
            <consortium name="The Broad Institute Genome Sequencing Center for Infectious Disease"/>
            <person name="Wu L."/>
            <person name="Ma J."/>
        </authorList>
    </citation>
    <scope>NUCLEOTIDE SEQUENCE [LARGE SCALE GENOMIC DNA]</scope>
    <source>
        <strain evidence="3 4">GX26</strain>
    </source>
</reference>
<keyword evidence="2" id="KW-0812">Transmembrane</keyword>
<keyword evidence="2" id="KW-0472">Membrane</keyword>
<dbReference type="Proteomes" id="UP001596395">
    <property type="component" value="Unassembled WGS sequence"/>
</dbReference>
<dbReference type="AlphaFoldDB" id="A0ABD5VI26"/>
<name>A0ABD5VI26_9EURY</name>
<feature type="compositionally biased region" description="Low complexity" evidence="1">
    <location>
        <begin position="415"/>
        <end position="443"/>
    </location>
</feature>
<dbReference type="InterPro" id="IPR010262">
    <property type="entry name" value="Arylsulfotransferase_bact"/>
</dbReference>
<dbReference type="SUPFAM" id="SSF101898">
    <property type="entry name" value="NHL repeat"/>
    <property type="match status" value="1"/>
</dbReference>
<organism evidence="3 4">
    <name type="scientific">Halorubellus litoreus</name>
    <dbReference type="NCBI Taxonomy" id="755308"/>
    <lineage>
        <taxon>Archaea</taxon>
        <taxon>Methanobacteriati</taxon>
        <taxon>Methanobacteriota</taxon>
        <taxon>Stenosarchaea group</taxon>
        <taxon>Halobacteria</taxon>
        <taxon>Halobacteriales</taxon>
        <taxon>Halorubellaceae</taxon>
        <taxon>Halorubellus</taxon>
    </lineage>
</organism>
<evidence type="ECO:0000256" key="2">
    <source>
        <dbReference type="SAM" id="Phobius"/>
    </source>
</evidence>
<dbReference type="PANTHER" id="PTHR35340">
    <property type="entry name" value="PQQ ENZYME REPEAT PROTEIN-RELATED"/>
    <property type="match status" value="1"/>
</dbReference>
<feature type="transmembrane region" description="Helical" evidence="2">
    <location>
        <begin position="493"/>
        <end position="515"/>
    </location>
</feature>